<sequence length="256" mass="28545">MIVTTAYKPSSELVAYAGRLSQELGGRLVPRNQDSLARMKKRYGEASVLVADDNGLRYYEESEEPLYFHPSMAYVRVKRLRSGESDPLIEVSGCRAGDTVLDCTAGLGSDAIVFSYASGQEGKVIALESEPVLCAVVREGLRTYETIHPDVNEAFRRIELQCANHMNWLAELPDKSVDIIYFDPMFRRPMHDSSALAPLRGLANNGALDVEAVLQAKRVARKTVVLKEHRDSGEFLRLGFERRHVNKIAYGVINPT</sequence>
<dbReference type="SUPFAM" id="SSF53335">
    <property type="entry name" value="S-adenosyl-L-methionine-dependent methyltransferases"/>
    <property type="match status" value="1"/>
</dbReference>
<dbReference type="InterPro" id="IPR007536">
    <property type="entry name" value="16SrRNA_methylTrfase_J"/>
</dbReference>
<dbReference type="EMBL" id="CAKMMF010000003">
    <property type="protein sequence ID" value="CAH1195123.1"/>
    <property type="molecule type" value="Genomic_DNA"/>
</dbReference>
<dbReference type="GO" id="GO:0032259">
    <property type="term" value="P:methylation"/>
    <property type="evidence" value="ECO:0007669"/>
    <property type="project" value="UniProtKB-KW"/>
</dbReference>
<dbReference type="InterPro" id="IPR029063">
    <property type="entry name" value="SAM-dependent_MTases_sf"/>
</dbReference>
<dbReference type="GO" id="GO:0008168">
    <property type="term" value="F:methyltransferase activity"/>
    <property type="evidence" value="ECO:0007669"/>
    <property type="project" value="UniProtKB-KW"/>
</dbReference>
<name>A0ABM9BUJ4_9BACL</name>
<dbReference type="Proteomes" id="UP000838686">
    <property type="component" value="Unassembled WGS sequence"/>
</dbReference>
<evidence type="ECO:0000313" key="2">
    <source>
        <dbReference type="Proteomes" id="UP000838686"/>
    </source>
</evidence>
<organism evidence="1 2">
    <name type="scientific">Paenibacillus plantiphilus</name>
    <dbReference type="NCBI Taxonomy" id="2905650"/>
    <lineage>
        <taxon>Bacteria</taxon>
        <taxon>Bacillati</taxon>
        <taxon>Bacillota</taxon>
        <taxon>Bacilli</taxon>
        <taxon>Bacillales</taxon>
        <taxon>Paenibacillaceae</taxon>
        <taxon>Paenibacillus</taxon>
    </lineage>
</organism>
<accession>A0ABM9BUJ4</accession>
<reference evidence="1" key="1">
    <citation type="submission" date="2022-01" db="EMBL/GenBank/DDBJ databases">
        <authorList>
            <person name="Criscuolo A."/>
        </authorList>
    </citation>
    <scope>NUCLEOTIDE SEQUENCE</scope>
    <source>
        <strain evidence="1">CIP111893</strain>
    </source>
</reference>
<dbReference type="PANTHER" id="PTHR36112:SF1">
    <property type="entry name" value="RIBOSOMAL RNA SMALL SUBUNIT METHYLTRANSFERASE J"/>
    <property type="match status" value="1"/>
</dbReference>
<keyword evidence="1" id="KW-0808">Transferase</keyword>
<comment type="caution">
    <text evidence="1">The sequence shown here is derived from an EMBL/GenBank/DDBJ whole genome shotgun (WGS) entry which is preliminary data.</text>
</comment>
<dbReference type="Pfam" id="PF04445">
    <property type="entry name" value="SAM_MT"/>
    <property type="match status" value="1"/>
</dbReference>
<keyword evidence="2" id="KW-1185">Reference proteome</keyword>
<gene>
    <name evidence="1" type="primary">rsmJ</name>
    <name evidence="1" type="ORF">PAECIP111893_00617</name>
</gene>
<keyword evidence="1" id="KW-0489">Methyltransferase</keyword>
<protein>
    <submittedName>
        <fullName evidence="1">Ribosomal RNA small subunit methyltransferase J</fullName>
        <ecNumber evidence="1">2.1.1.242</ecNumber>
    </submittedName>
</protein>
<dbReference type="EC" id="2.1.1.242" evidence="1"/>
<dbReference type="RefSeq" id="WP_236338893.1">
    <property type="nucleotide sequence ID" value="NZ_CAKMMF010000003.1"/>
</dbReference>
<proteinExistence type="predicted"/>
<dbReference type="Gene3D" id="3.40.50.150">
    <property type="entry name" value="Vaccinia Virus protein VP39"/>
    <property type="match status" value="1"/>
</dbReference>
<dbReference type="PANTHER" id="PTHR36112">
    <property type="entry name" value="RIBOSOMAL RNA SMALL SUBUNIT METHYLTRANSFERASE J"/>
    <property type="match status" value="1"/>
</dbReference>
<evidence type="ECO:0000313" key="1">
    <source>
        <dbReference type="EMBL" id="CAH1195123.1"/>
    </source>
</evidence>